<dbReference type="InterPro" id="IPR036388">
    <property type="entry name" value="WH-like_DNA-bd_sf"/>
</dbReference>
<dbReference type="SUPFAM" id="SSF46785">
    <property type="entry name" value="Winged helix' DNA-binding domain"/>
    <property type="match status" value="2"/>
</dbReference>
<dbReference type="GO" id="GO:0003677">
    <property type="term" value="F:DNA binding"/>
    <property type="evidence" value="ECO:0007669"/>
    <property type="project" value="InterPro"/>
</dbReference>
<gene>
    <name evidence="4" type="ORF">QTO34_001767</name>
</gene>
<organism evidence="4 5">
    <name type="scientific">Cnephaeus nilssonii</name>
    <name type="common">Northern bat</name>
    <name type="synonym">Eptesicus nilssonii</name>
    <dbReference type="NCBI Taxonomy" id="3371016"/>
    <lineage>
        <taxon>Eukaryota</taxon>
        <taxon>Metazoa</taxon>
        <taxon>Chordata</taxon>
        <taxon>Craniata</taxon>
        <taxon>Vertebrata</taxon>
        <taxon>Euteleostomi</taxon>
        <taxon>Mammalia</taxon>
        <taxon>Eutheria</taxon>
        <taxon>Laurasiatheria</taxon>
        <taxon>Chiroptera</taxon>
        <taxon>Yangochiroptera</taxon>
        <taxon>Vespertilionidae</taxon>
        <taxon>Cnephaeus</taxon>
    </lineage>
</organism>
<dbReference type="Pfam" id="PF02295">
    <property type="entry name" value="z-alpha"/>
    <property type="match status" value="1"/>
</dbReference>
<dbReference type="PANTHER" id="PTHR14966">
    <property type="entry name" value="Z-DNA-BINDING PROTEIN 1"/>
    <property type="match status" value="1"/>
</dbReference>
<dbReference type="Pfam" id="PF12721">
    <property type="entry name" value="RHIM"/>
    <property type="match status" value="2"/>
</dbReference>
<feature type="compositionally biased region" description="Gly residues" evidence="2">
    <location>
        <begin position="339"/>
        <end position="351"/>
    </location>
</feature>
<dbReference type="Proteomes" id="UP001177744">
    <property type="component" value="Unassembled WGS sequence"/>
</dbReference>
<evidence type="ECO:0000259" key="3">
    <source>
        <dbReference type="PROSITE" id="PS50139"/>
    </source>
</evidence>
<evidence type="ECO:0000313" key="5">
    <source>
        <dbReference type="Proteomes" id="UP001177744"/>
    </source>
</evidence>
<comment type="caution">
    <text evidence="4">The sequence shown here is derived from an EMBL/GenBank/DDBJ whole genome shotgun (WGS) entry which is preliminary data.</text>
</comment>
<dbReference type="SMART" id="SM00550">
    <property type="entry name" value="Zalpha"/>
    <property type="match status" value="2"/>
</dbReference>
<proteinExistence type="predicted"/>
<keyword evidence="1" id="KW-0694">RNA-binding</keyword>
<dbReference type="InterPro" id="IPR042361">
    <property type="entry name" value="ZBP1"/>
</dbReference>
<evidence type="ECO:0000256" key="2">
    <source>
        <dbReference type="SAM" id="MobiDB-lite"/>
    </source>
</evidence>
<evidence type="ECO:0000256" key="1">
    <source>
        <dbReference type="ARBA" id="ARBA00022884"/>
    </source>
</evidence>
<feature type="domain" description="Z-binding" evidence="3">
    <location>
        <begin position="17"/>
        <end position="79"/>
    </location>
</feature>
<dbReference type="EMBL" id="JAULJE010000011">
    <property type="protein sequence ID" value="KAK1337145.1"/>
    <property type="molecule type" value="Genomic_DNA"/>
</dbReference>
<feature type="domain" description="Z-binding" evidence="3">
    <location>
        <begin position="92"/>
        <end position="155"/>
    </location>
</feature>
<dbReference type="Gene3D" id="1.10.10.10">
    <property type="entry name" value="Winged helix-like DNA-binding domain superfamily/Winged helix DNA-binding domain"/>
    <property type="match status" value="2"/>
</dbReference>
<dbReference type="GO" id="GO:0060340">
    <property type="term" value="P:positive regulation of type I interferon-mediated signaling pathway"/>
    <property type="evidence" value="ECO:0007669"/>
    <property type="project" value="InterPro"/>
</dbReference>
<evidence type="ECO:0000313" key="4">
    <source>
        <dbReference type="EMBL" id="KAK1337145.1"/>
    </source>
</evidence>
<dbReference type="InterPro" id="IPR042371">
    <property type="entry name" value="Z_dom"/>
</dbReference>
<feature type="region of interest" description="Disordered" evidence="2">
    <location>
        <begin position="213"/>
        <end position="239"/>
    </location>
</feature>
<sequence length="405" mass="42467">MAQAPADTDGTVLSLPLSPLPDLEQRILQVLKKADTPVKAAQLAKECQAPKKNINRVLYRMKDKLLVDDAGSATWCLREGGTGEMVPTAPAQPSHEPVQEQIRRLLAASGPLRALSIAQSLGMKTSRDVNPYLYAMQKEHLLDLDKKSNTWEIYQPGNPRGRSQSTPVVYQQNSITICQNGPHGQISIGNSEAVQIGHGNSIMKHLAPAESGSMAPLCLPPPPAAGPRAQDPPAGTWAPQDIRIDNSVLRRVQLGHGNEMNLHGTPATGPGHSPPVSATTAGPEAAFEIRMPTPGPHPEGEGEGDKAQRVLIKSCFLEDAAIGNNNSLSVLPRGAGLGAGAGPGDSGGGPGEPAEDGAPRPGAAEPRGKFPEGAGPADPDMSTFTSHLEAMTLENRDSEAPEDSP</sequence>
<dbReference type="InterPro" id="IPR025735">
    <property type="entry name" value="RHIM"/>
</dbReference>
<protein>
    <recommendedName>
        <fullName evidence="3">Z-binding domain-containing protein</fullName>
    </recommendedName>
</protein>
<reference evidence="4" key="1">
    <citation type="submission" date="2023-06" db="EMBL/GenBank/DDBJ databases">
        <title>Reference genome for the Northern bat (Eptesicus nilssonii), a most northern bat species.</title>
        <authorList>
            <person name="Laine V.N."/>
            <person name="Pulliainen A.T."/>
            <person name="Lilley T.M."/>
        </authorList>
    </citation>
    <scope>NUCLEOTIDE SEQUENCE</scope>
    <source>
        <strain evidence="4">BLF_Eptnil</strain>
        <tissue evidence="4">Kidney</tissue>
    </source>
</reference>
<dbReference type="GO" id="GO:0003723">
    <property type="term" value="F:RNA binding"/>
    <property type="evidence" value="ECO:0007669"/>
    <property type="project" value="UniProtKB-KW"/>
</dbReference>
<name>A0AA40HUH8_CNENI</name>
<dbReference type="GO" id="GO:0005634">
    <property type="term" value="C:nucleus"/>
    <property type="evidence" value="ECO:0007669"/>
    <property type="project" value="TreeGrafter"/>
</dbReference>
<accession>A0AA40HUH8</accession>
<dbReference type="GO" id="GO:0003726">
    <property type="term" value="F:double-stranded RNA adenosine deaminase activity"/>
    <property type="evidence" value="ECO:0007669"/>
    <property type="project" value="InterPro"/>
</dbReference>
<feature type="region of interest" description="Disordered" evidence="2">
    <location>
        <begin position="339"/>
        <end position="405"/>
    </location>
</feature>
<dbReference type="InterPro" id="IPR036390">
    <property type="entry name" value="WH_DNA-bd_sf"/>
</dbReference>
<dbReference type="AlphaFoldDB" id="A0AA40HUH8"/>
<keyword evidence="5" id="KW-1185">Reference proteome</keyword>
<dbReference type="PROSITE" id="PS50139">
    <property type="entry name" value="Z_BINDING"/>
    <property type="match status" value="2"/>
</dbReference>
<feature type="region of interest" description="Disordered" evidence="2">
    <location>
        <begin position="258"/>
        <end position="281"/>
    </location>
</feature>
<dbReference type="PANTHER" id="PTHR14966:SF0">
    <property type="entry name" value="Z-DNA-BINDING PROTEIN 1"/>
    <property type="match status" value="1"/>
</dbReference>